<dbReference type="PANTHER" id="PTHR35342:SF5">
    <property type="entry name" value="TRICARBOXYLIC TRANSPORT PROTEIN"/>
    <property type="match status" value="1"/>
</dbReference>
<feature type="non-terminal residue" evidence="3">
    <location>
        <position position="1"/>
    </location>
</feature>
<dbReference type="EMBL" id="BART01038529">
    <property type="protein sequence ID" value="GAH05930.1"/>
    <property type="molecule type" value="Genomic_DNA"/>
</dbReference>
<evidence type="ECO:0000259" key="2">
    <source>
        <dbReference type="Pfam" id="PF01970"/>
    </source>
</evidence>
<accession>X1DC95</accession>
<keyword evidence="1" id="KW-0812">Transmembrane</keyword>
<name>X1DC95_9ZZZZ</name>
<evidence type="ECO:0000256" key="1">
    <source>
        <dbReference type="SAM" id="Phobius"/>
    </source>
</evidence>
<sequence>GILPAAGSTISNILAYDQAKKASKTPEKFGTGCVEGIVAPESANNATAGGTLIVMMALGIPGDIITAVMLGALLIHDVIPSPSFITDEPGSPNP</sequence>
<dbReference type="InterPro" id="IPR002823">
    <property type="entry name" value="DUF112_TM"/>
</dbReference>
<gene>
    <name evidence="3" type="ORF">S01H4_63847</name>
</gene>
<dbReference type="Pfam" id="PF01970">
    <property type="entry name" value="TctA"/>
    <property type="match status" value="1"/>
</dbReference>
<keyword evidence="1" id="KW-0472">Membrane</keyword>
<keyword evidence="1" id="KW-1133">Transmembrane helix</keyword>
<reference evidence="3" key="1">
    <citation type="journal article" date="2014" name="Front. Microbiol.">
        <title>High frequency of phylogenetically diverse reductive dehalogenase-homologous genes in deep subseafloor sedimentary metagenomes.</title>
        <authorList>
            <person name="Kawai M."/>
            <person name="Futagami T."/>
            <person name="Toyoda A."/>
            <person name="Takaki Y."/>
            <person name="Nishi S."/>
            <person name="Hori S."/>
            <person name="Arai W."/>
            <person name="Tsubouchi T."/>
            <person name="Morono Y."/>
            <person name="Uchiyama I."/>
            <person name="Ito T."/>
            <person name="Fujiyama A."/>
            <person name="Inagaki F."/>
            <person name="Takami H."/>
        </authorList>
    </citation>
    <scope>NUCLEOTIDE SEQUENCE</scope>
    <source>
        <strain evidence="3">Expedition CK06-06</strain>
    </source>
</reference>
<comment type="caution">
    <text evidence="3">The sequence shown here is derived from an EMBL/GenBank/DDBJ whole genome shotgun (WGS) entry which is preliminary data.</text>
</comment>
<protein>
    <recommendedName>
        <fullName evidence="2">DUF112 domain-containing protein</fullName>
    </recommendedName>
</protein>
<dbReference type="AlphaFoldDB" id="X1DC95"/>
<feature type="transmembrane region" description="Helical" evidence="1">
    <location>
        <begin position="52"/>
        <end position="75"/>
    </location>
</feature>
<dbReference type="PANTHER" id="PTHR35342">
    <property type="entry name" value="TRICARBOXYLIC TRANSPORT PROTEIN"/>
    <property type="match status" value="1"/>
</dbReference>
<organism evidence="3">
    <name type="scientific">marine sediment metagenome</name>
    <dbReference type="NCBI Taxonomy" id="412755"/>
    <lineage>
        <taxon>unclassified sequences</taxon>
        <taxon>metagenomes</taxon>
        <taxon>ecological metagenomes</taxon>
    </lineage>
</organism>
<feature type="domain" description="DUF112" evidence="2">
    <location>
        <begin position="1"/>
        <end position="89"/>
    </location>
</feature>
<proteinExistence type="predicted"/>
<evidence type="ECO:0000313" key="3">
    <source>
        <dbReference type="EMBL" id="GAH05930.1"/>
    </source>
</evidence>